<sequence>MKMASPCRSTTTICGGLLLLLAFVAEMVQGGASAPALYVLGDSLADVGNNNYLVTPFRANFPHNGVDYPGHLPTGRFSNGHNLADFIAASLGLPSPPAYLSMGNTTGNCSLFLNGVNFASGGAGVLDATNKGLTISFDEQIERDYTTVYGGLVQQLGQAQASIHVARSIFTVGIGGNDIAARVLSGPKDQRQMSSDQQFIASLAQSLKRKLQRMYKLGMRRLFFVGTGPLGCYPLLRQRSLAMECDAEASSLSMQYSAAAATILRDMSTRRPDFEYSSFDQYTALLGYIQEPEANGFAEAKAACCALGNGTALLICTPANALCADRASHVFWDGAHLTEVTTEKLVAVAFNGSAPLVSPVNLKQLSAP</sequence>
<proteinExistence type="inferred from homology"/>
<evidence type="ECO:0000256" key="3">
    <source>
        <dbReference type="ARBA" id="ARBA00022963"/>
    </source>
</evidence>
<dbReference type="InterPro" id="IPR051058">
    <property type="entry name" value="GDSL_Est/Lipase"/>
</dbReference>
<dbReference type="Pfam" id="PF00657">
    <property type="entry name" value="Lipase_GDSL"/>
    <property type="match status" value="1"/>
</dbReference>
<evidence type="ECO:0008006" key="6">
    <source>
        <dbReference type="Google" id="ProtNLM"/>
    </source>
</evidence>
<dbReference type="GO" id="GO:0016042">
    <property type="term" value="P:lipid catabolic process"/>
    <property type="evidence" value="ECO:0007669"/>
    <property type="project" value="UniProtKB-KW"/>
</dbReference>
<dbReference type="EMBL" id="CM008054">
    <property type="protein sequence ID" value="PAN46332.1"/>
    <property type="molecule type" value="Genomic_DNA"/>
</dbReference>
<dbReference type="InterPro" id="IPR036514">
    <property type="entry name" value="SGNH_hydro_sf"/>
</dbReference>
<dbReference type="PANTHER" id="PTHR45648:SF132">
    <property type="entry name" value="GDSL ESTERASE_LIPASE"/>
    <property type="match status" value="1"/>
</dbReference>
<evidence type="ECO:0000256" key="2">
    <source>
        <dbReference type="ARBA" id="ARBA00022801"/>
    </source>
</evidence>
<feature type="signal peptide" evidence="4">
    <location>
        <begin position="1"/>
        <end position="33"/>
    </location>
</feature>
<dbReference type="GO" id="GO:0016788">
    <property type="term" value="F:hydrolase activity, acting on ester bonds"/>
    <property type="evidence" value="ECO:0007669"/>
    <property type="project" value="InterPro"/>
</dbReference>
<dbReference type="AlphaFoldDB" id="A0A2S3IKI2"/>
<keyword evidence="3" id="KW-0442">Lipid degradation</keyword>
<dbReference type="Proteomes" id="UP000243499">
    <property type="component" value="Chromosome 9"/>
</dbReference>
<evidence type="ECO:0000256" key="4">
    <source>
        <dbReference type="SAM" id="SignalP"/>
    </source>
</evidence>
<gene>
    <name evidence="5" type="ORF">PAHAL_9G177500</name>
</gene>
<reference evidence="5" key="1">
    <citation type="submission" date="2018-04" db="EMBL/GenBank/DDBJ databases">
        <title>WGS assembly of Panicum hallii.</title>
        <authorList>
            <person name="Lovell J."/>
            <person name="Jenkins J."/>
            <person name="Lowry D."/>
            <person name="Mamidi S."/>
            <person name="Sreedasyam A."/>
            <person name="Weng X."/>
            <person name="Barry K."/>
            <person name="Bonette J."/>
            <person name="Campitelli B."/>
            <person name="Daum C."/>
            <person name="Gordon S."/>
            <person name="Gould B."/>
            <person name="Lipzen A."/>
            <person name="Macqueen A."/>
            <person name="Palacio-Mejia J."/>
            <person name="Plott C."/>
            <person name="Shakirov E."/>
            <person name="Shu S."/>
            <person name="Yoshinaga Y."/>
            <person name="Zane M."/>
            <person name="Rokhsar D."/>
            <person name="Grimwood J."/>
            <person name="Schmutz J."/>
            <person name="Juenger T."/>
        </authorList>
    </citation>
    <scope>NUCLEOTIDE SEQUENCE [LARGE SCALE GENOMIC DNA]</scope>
    <source>
        <strain evidence="5">FIL2</strain>
    </source>
</reference>
<dbReference type="PANTHER" id="PTHR45648">
    <property type="entry name" value="GDSL LIPASE/ACYLHYDROLASE FAMILY PROTEIN (AFU_ORTHOLOGUE AFUA_4G14700)"/>
    <property type="match status" value="1"/>
</dbReference>
<protein>
    <recommendedName>
        <fullName evidence="6">GDSL esterase/lipase</fullName>
    </recommendedName>
</protein>
<comment type="similarity">
    <text evidence="1">Belongs to the 'GDSL' lipolytic enzyme family.</text>
</comment>
<dbReference type="CDD" id="cd01837">
    <property type="entry name" value="SGNH_plant_lipase_like"/>
    <property type="match status" value="1"/>
</dbReference>
<evidence type="ECO:0000256" key="1">
    <source>
        <dbReference type="ARBA" id="ARBA00008668"/>
    </source>
</evidence>
<keyword evidence="3" id="KW-0443">Lipid metabolism</keyword>
<dbReference type="InterPro" id="IPR001087">
    <property type="entry name" value="GDSL"/>
</dbReference>
<feature type="chain" id="PRO_5015404651" description="GDSL esterase/lipase" evidence="4">
    <location>
        <begin position="34"/>
        <end position="368"/>
    </location>
</feature>
<dbReference type="Gramene" id="PAN46332">
    <property type="protein sequence ID" value="PAN46332"/>
    <property type="gene ID" value="PAHAL_9G177500"/>
</dbReference>
<organism evidence="5">
    <name type="scientific">Panicum hallii</name>
    <dbReference type="NCBI Taxonomy" id="206008"/>
    <lineage>
        <taxon>Eukaryota</taxon>
        <taxon>Viridiplantae</taxon>
        <taxon>Streptophyta</taxon>
        <taxon>Embryophyta</taxon>
        <taxon>Tracheophyta</taxon>
        <taxon>Spermatophyta</taxon>
        <taxon>Magnoliopsida</taxon>
        <taxon>Liliopsida</taxon>
        <taxon>Poales</taxon>
        <taxon>Poaceae</taxon>
        <taxon>PACMAD clade</taxon>
        <taxon>Panicoideae</taxon>
        <taxon>Panicodae</taxon>
        <taxon>Paniceae</taxon>
        <taxon>Panicinae</taxon>
        <taxon>Panicum</taxon>
        <taxon>Panicum sect. Panicum</taxon>
    </lineage>
</organism>
<accession>A0A2S3IKI2</accession>
<dbReference type="InterPro" id="IPR035669">
    <property type="entry name" value="SGNH_plant_lipase-like"/>
</dbReference>
<evidence type="ECO:0000313" key="5">
    <source>
        <dbReference type="EMBL" id="PAN46332.1"/>
    </source>
</evidence>
<name>A0A2S3IKI2_9POAL</name>
<keyword evidence="4" id="KW-0732">Signal</keyword>
<keyword evidence="2" id="KW-0378">Hydrolase</keyword>
<dbReference type="Gene3D" id="3.40.50.1110">
    <property type="entry name" value="SGNH hydrolase"/>
    <property type="match status" value="1"/>
</dbReference>